<dbReference type="GO" id="GO:0016491">
    <property type="term" value="F:oxidoreductase activity"/>
    <property type="evidence" value="ECO:0007669"/>
    <property type="project" value="UniProtKB-KW"/>
</dbReference>
<dbReference type="Gene3D" id="3.40.50.720">
    <property type="entry name" value="NAD(P)-binding Rossmann-like Domain"/>
    <property type="match status" value="1"/>
</dbReference>
<dbReference type="Proteomes" id="UP000240317">
    <property type="component" value="Unassembled WGS sequence"/>
</dbReference>
<gene>
    <name evidence="10" type="ORF">C8263_00095</name>
</gene>
<evidence type="ECO:0000256" key="7">
    <source>
        <dbReference type="PIRSR" id="PIRSR000362-1"/>
    </source>
</evidence>
<protein>
    <submittedName>
        <fullName evidence="10">NADP oxidoreductase</fullName>
    </submittedName>
</protein>
<dbReference type="InterPro" id="IPR021163">
    <property type="entry name" value="Ferredox_Rdtase_adrenod"/>
</dbReference>
<name>A0A2T3WC98_9DEIO</name>
<dbReference type="PRINTS" id="PR00419">
    <property type="entry name" value="ADXRDTASE"/>
</dbReference>
<keyword evidence="5 8" id="KW-0521">NADP</keyword>
<evidence type="ECO:0000256" key="3">
    <source>
        <dbReference type="ARBA" id="ARBA00022630"/>
    </source>
</evidence>
<dbReference type="InterPro" id="IPR055275">
    <property type="entry name" value="Ferredox_Rdtase"/>
</dbReference>
<keyword evidence="3" id="KW-0285">Flavoprotein</keyword>
<comment type="caution">
    <text evidence="10">The sequence shown here is derived from an EMBL/GenBank/DDBJ whole genome shotgun (WGS) entry which is preliminary data.</text>
</comment>
<dbReference type="EMBL" id="PYSV01000001">
    <property type="protein sequence ID" value="PTA69477.1"/>
    <property type="molecule type" value="Genomic_DNA"/>
</dbReference>
<evidence type="ECO:0000256" key="1">
    <source>
        <dbReference type="ARBA" id="ARBA00001974"/>
    </source>
</evidence>
<dbReference type="OrthoDB" id="9803192at2"/>
<feature type="binding site" evidence="7">
    <location>
        <position position="69"/>
    </location>
    <ligand>
        <name>FAD</name>
        <dbReference type="ChEBI" id="CHEBI:57692"/>
    </ligand>
</feature>
<dbReference type="SUPFAM" id="SSF51971">
    <property type="entry name" value="Nucleotide-binding domain"/>
    <property type="match status" value="2"/>
</dbReference>
<accession>A0A2T3WC98</accession>
<evidence type="ECO:0000256" key="8">
    <source>
        <dbReference type="PIRSR" id="PIRSR000362-2"/>
    </source>
</evidence>
<evidence type="ECO:0000256" key="6">
    <source>
        <dbReference type="ARBA" id="ARBA00023002"/>
    </source>
</evidence>
<dbReference type="AlphaFoldDB" id="A0A2T3WC98"/>
<feature type="binding site" evidence="8">
    <location>
        <position position="232"/>
    </location>
    <ligand>
        <name>NADP(+)</name>
        <dbReference type="ChEBI" id="CHEBI:58349"/>
    </ligand>
</feature>
<evidence type="ECO:0000256" key="4">
    <source>
        <dbReference type="ARBA" id="ARBA00022827"/>
    </source>
</evidence>
<dbReference type="Gene3D" id="3.50.50.60">
    <property type="entry name" value="FAD/NAD(P)-binding domain"/>
    <property type="match status" value="1"/>
</dbReference>
<keyword evidence="11" id="KW-1185">Reference proteome</keyword>
<dbReference type="InterPro" id="IPR036188">
    <property type="entry name" value="FAD/NAD-bd_sf"/>
</dbReference>
<reference evidence="10 11" key="1">
    <citation type="submission" date="2018-03" db="EMBL/GenBank/DDBJ databases">
        <title>Draft genome of Deinococcus sp. OD32.</title>
        <authorList>
            <person name="Wang X.-P."/>
            <person name="Du Z.-J."/>
        </authorList>
    </citation>
    <scope>NUCLEOTIDE SEQUENCE [LARGE SCALE GENOMIC DNA]</scope>
    <source>
        <strain evidence="10 11">OD32</strain>
    </source>
</reference>
<feature type="binding site" evidence="7">
    <location>
        <position position="39"/>
    </location>
    <ligand>
        <name>FAD</name>
        <dbReference type="ChEBI" id="CHEBI:57692"/>
    </ligand>
</feature>
<comment type="cofactor">
    <cofactor evidence="1 7">
        <name>FAD</name>
        <dbReference type="ChEBI" id="CHEBI:57692"/>
    </cofactor>
</comment>
<evidence type="ECO:0000259" key="9">
    <source>
        <dbReference type="Pfam" id="PF07992"/>
    </source>
</evidence>
<comment type="similarity">
    <text evidence="2">Belongs to the ferredoxin--NADP reductase type 1 family.</text>
</comment>
<dbReference type="PANTHER" id="PTHR48467">
    <property type="entry name" value="GLUTAMATE SYNTHASE 1 [NADH], CHLOROPLASTIC-LIKE"/>
    <property type="match status" value="1"/>
</dbReference>
<keyword evidence="4 7" id="KW-0274">FAD</keyword>
<evidence type="ECO:0000256" key="5">
    <source>
        <dbReference type="ARBA" id="ARBA00022857"/>
    </source>
</evidence>
<dbReference type="InterPro" id="IPR023753">
    <property type="entry name" value="FAD/NAD-binding_dom"/>
</dbReference>
<feature type="binding site" evidence="7">
    <location>
        <position position="378"/>
    </location>
    <ligand>
        <name>FAD</name>
        <dbReference type="ChEBI" id="CHEBI:57692"/>
    </ligand>
</feature>
<dbReference type="PIRSF" id="PIRSF000362">
    <property type="entry name" value="FNR"/>
    <property type="match status" value="1"/>
</dbReference>
<feature type="binding site" evidence="8">
    <location>
        <position position="385"/>
    </location>
    <ligand>
        <name>NADP(+)</name>
        <dbReference type="ChEBI" id="CHEBI:58349"/>
    </ligand>
</feature>
<sequence>MAGQLPFPPHPGCAYTQPVNATYTEDRPLRVAVIGSGPSGVYAAEALLKQTALPVQVDVYDRLPTPYGLVRYGVAPDHLTIKSVTRGFEKTLSDPRVRFFGNVEFGADLTYEEARAHYDALLYAVGASSDRRLGIPGEDLAGSMSATEFVAWYNGHPDAAAREMVLHACGVAVVGVGNVALDVSRILAKTPQELHDSDIAGHALDALAHSHVRDIWILGRRGPAQAAFTTKELREFGELSDAEPVVNPAEIALTEAEEAAITDNTKKKNVEVLRDFAAREAEGKPRRVHLRFLVSPVEILDDGQGRVGGLKVERNRLDEQGNAVGTGEYEVLPVQMVLRSVGYRGVALRGVPFDERRGVIPNADGRVDGRPGEYTAGWIKRGPSGVVGTNRKDATDTVAGLLADAQSGALPPAAQPGRVAVEALLAGKGVHVYSFEDWQALDAHELAQGKAQGRPRAKVVHRDHMLGIRKG</sequence>
<dbReference type="PANTHER" id="PTHR48467:SF1">
    <property type="entry name" value="GLUTAMATE SYNTHASE 1 [NADH], CHLOROPLASTIC-LIKE"/>
    <property type="match status" value="1"/>
</dbReference>
<dbReference type="Pfam" id="PF07992">
    <property type="entry name" value="Pyr_redox_2"/>
    <property type="match status" value="1"/>
</dbReference>
<feature type="domain" description="FAD/NAD(P)-binding" evidence="9">
    <location>
        <begin position="30"/>
        <end position="377"/>
    </location>
</feature>
<keyword evidence="6" id="KW-0560">Oxidoreductase</keyword>
<proteinExistence type="inferred from homology"/>
<evidence type="ECO:0000313" key="10">
    <source>
        <dbReference type="EMBL" id="PTA69477.1"/>
    </source>
</evidence>
<evidence type="ECO:0000256" key="2">
    <source>
        <dbReference type="ARBA" id="ARBA00008312"/>
    </source>
</evidence>
<organism evidence="10 11">
    <name type="scientific">Deinococcus arcticus</name>
    <dbReference type="NCBI Taxonomy" id="2136176"/>
    <lineage>
        <taxon>Bacteria</taxon>
        <taxon>Thermotogati</taxon>
        <taxon>Deinococcota</taxon>
        <taxon>Deinococci</taxon>
        <taxon>Deinococcales</taxon>
        <taxon>Deinococcaceae</taxon>
        <taxon>Deinococcus</taxon>
    </lineage>
</organism>
<evidence type="ECO:0000313" key="11">
    <source>
        <dbReference type="Proteomes" id="UP000240317"/>
    </source>
</evidence>
<feature type="binding site" evidence="8">
    <location>
        <begin position="220"/>
        <end position="221"/>
    </location>
    <ligand>
        <name>NADP(+)</name>
        <dbReference type="ChEBI" id="CHEBI:58349"/>
    </ligand>
</feature>